<sequence>MKGLIGFLLLAIVTTLLWGLVGVLRGRPGSPRAVRALTLRIGLSLGLFCLLIAGMALGWWAPHGL</sequence>
<name>A0A345Y5E9_9NEIS</name>
<reference evidence="2 3" key="1">
    <citation type="submission" date="2018-07" db="EMBL/GenBank/DDBJ databases">
        <title>Crenobacter cavernae sp. nov., isolated from a karst cave.</title>
        <authorList>
            <person name="Zhu H."/>
        </authorList>
    </citation>
    <scope>NUCLEOTIDE SEQUENCE [LARGE SCALE GENOMIC DNA]</scope>
    <source>
        <strain evidence="2 3">K1W11S-77</strain>
    </source>
</reference>
<dbReference type="EMBL" id="CP031337">
    <property type="protein sequence ID" value="AXK39151.1"/>
    <property type="molecule type" value="Genomic_DNA"/>
</dbReference>
<keyword evidence="1" id="KW-0812">Transmembrane</keyword>
<dbReference type="Proteomes" id="UP000254537">
    <property type="component" value="Chromosome"/>
</dbReference>
<feature type="transmembrane region" description="Helical" evidence="1">
    <location>
        <begin position="6"/>
        <end position="25"/>
    </location>
</feature>
<keyword evidence="1" id="KW-1133">Transmembrane helix</keyword>
<evidence type="ECO:0000313" key="2">
    <source>
        <dbReference type="EMBL" id="AXK39151.1"/>
    </source>
</evidence>
<dbReference type="Pfam" id="PF11137">
    <property type="entry name" value="DUF2909"/>
    <property type="match status" value="1"/>
</dbReference>
<dbReference type="InterPro" id="IPR021313">
    <property type="entry name" value="DUF2909"/>
</dbReference>
<organism evidence="2 3">
    <name type="scientific">Crenobacter cavernae</name>
    <dbReference type="NCBI Taxonomy" id="2290923"/>
    <lineage>
        <taxon>Bacteria</taxon>
        <taxon>Pseudomonadati</taxon>
        <taxon>Pseudomonadota</taxon>
        <taxon>Betaproteobacteria</taxon>
        <taxon>Neisseriales</taxon>
        <taxon>Neisseriaceae</taxon>
        <taxon>Crenobacter</taxon>
    </lineage>
</organism>
<protein>
    <submittedName>
        <fullName evidence="2">DUF2909 domain-containing protein</fullName>
    </submittedName>
</protein>
<feature type="transmembrane region" description="Helical" evidence="1">
    <location>
        <begin position="37"/>
        <end position="61"/>
    </location>
</feature>
<dbReference type="OrthoDB" id="8687573at2"/>
<accession>A0A345Y5E9</accession>
<keyword evidence="1" id="KW-0472">Membrane</keyword>
<proteinExistence type="predicted"/>
<evidence type="ECO:0000256" key="1">
    <source>
        <dbReference type="SAM" id="Phobius"/>
    </source>
</evidence>
<dbReference type="RefSeq" id="WP_115433086.1">
    <property type="nucleotide sequence ID" value="NZ_CP031337.1"/>
</dbReference>
<dbReference type="AlphaFoldDB" id="A0A345Y5E9"/>
<evidence type="ECO:0000313" key="3">
    <source>
        <dbReference type="Proteomes" id="UP000254537"/>
    </source>
</evidence>
<gene>
    <name evidence="2" type="ORF">DWG20_06730</name>
</gene>
<dbReference type="KEGG" id="ccah:DWG20_06730"/>